<organism evidence="2 3">
    <name type="scientific">Chengkuizengella axinellae</name>
    <dbReference type="NCBI Taxonomy" id="3064388"/>
    <lineage>
        <taxon>Bacteria</taxon>
        <taxon>Bacillati</taxon>
        <taxon>Bacillota</taxon>
        <taxon>Bacilli</taxon>
        <taxon>Bacillales</taxon>
        <taxon>Paenibacillaceae</taxon>
        <taxon>Chengkuizengella</taxon>
    </lineage>
</organism>
<name>A0ABT9IUH4_9BACL</name>
<dbReference type="SUPFAM" id="SSF53649">
    <property type="entry name" value="Alkaline phosphatase-like"/>
    <property type="match status" value="1"/>
</dbReference>
<dbReference type="InterPro" id="IPR002591">
    <property type="entry name" value="Phosphodiest/P_Trfase"/>
</dbReference>
<protein>
    <submittedName>
        <fullName evidence="2">Alkaline phosphatase family protein</fullName>
    </submittedName>
</protein>
<dbReference type="EMBL" id="JAVAMP010000001">
    <property type="protein sequence ID" value="MDP5273009.1"/>
    <property type="molecule type" value="Genomic_DNA"/>
</dbReference>
<sequence>MSKWIYTTITSIVFIVLILISGLDQNPSELKNIKLGVKTHDIMTSSKPVVMILVDSLMDESLQKVIQNGEAPVLKFLIDKGKYFSKVVSSYPTMSVTIDSTLLTGGYAHQHHVPGLVWFHHEENRVVSYGSGFKEIWKQGIQHIILDSLKDLNAKHLNPDTKTIFEDLSNKGIDSASINGLIFRGDTKQIIHLPDTFARYSDLPEKINVNAPSVFSLGSLSQMNPSNQTHHVWQKFGVNDPFSVNELLFLLENHQLPPFSLVYFPNNDQVVHKKGPEETEGIIEVDKQLQRIVNAFPTWEDAINEVSWVILGDSGQSTIINDKEKSLIKLKTLLNDYHIYELGTKVMEQDQIVLCVNERMTYVYVLDDNVSLQEMAEKMKQEHRIDFIAWKEDESVKVISPDHTEILTFQPNSKHKDIYDQSWLVDGNLEVLDLKYENNQIQYKTYPDALARLYGALNSHQGRFLVTDAKIGYEFTDDYSPTHLGGGGHGSLHEKDSYVPMIVTGTHSYPKHARMIDIKDWLLQLITGRGNSPSLENP</sequence>
<keyword evidence="1" id="KW-0472">Membrane</keyword>
<keyword evidence="1" id="KW-0812">Transmembrane</keyword>
<dbReference type="PANTHER" id="PTHR10151:SF120">
    <property type="entry name" value="BIS(5'-ADENOSYL)-TRIPHOSPHATASE"/>
    <property type="match status" value="1"/>
</dbReference>
<dbReference type="Proteomes" id="UP001231941">
    <property type="component" value="Unassembled WGS sequence"/>
</dbReference>
<dbReference type="Pfam" id="PF01663">
    <property type="entry name" value="Phosphodiest"/>
    <property type="match status" value="1"/>
</dbReference>
<gene>
    <name evidence="2" type="ORF">Q5Y73_02730</name>
</gene>
<reference evidence="2 3" key="1">
    <citation type="submission" date="2023-08" db="EMBL/GenBank/DDBJ databases">
        <authorList>
            <person name="Park J.-S."/>
        </authorList>
    </citation>
    <scope>NUCLEOTIDE SEQUENCE [LARGE SCALE GENOMIC DNA]</scope>
    <source>
        <strain evidence="2 3">2205SS18-9</strain>
    </source>
</reference>
<keyword evidence="1" id="KW-1133">Transmembrane helix</keyword>
<dbReference type="Gene3D" id="3.40.720.10">
    <property type="entry name" value="Alkaline Phosphatase, subunit A"/>
    <property type="match status" value="1"/>
</dbReference>
<dbReference type="RefSeq" id="WP_305990304.1">
    <property type="nucleotide sequence ID" value="NZ_JAVAMP010000001.1"/>
</dbReference>
<evidence type="ECO:0000313" key="2">
    <source>
        <dbReference type="EMBL" id="MDP5273009.1"/>
    </source>
</evidence>
<comment type="caution">
    <text evidence="2">The sequence shown here is derived from an EMBL/GenBank/DDBJ whole genome shotgun (WGS) entry which is preliminary data.</text>
</comment>
<accession>A0ABT9IUH4</accession>
<dbReference type="PANTHER" id="PTHR10151">
    <property type="entry name" value="ECTONUCLEOTIDE PYROPHOSPHATASE/PHOSPHODIESTERASE"/>
    <property type="match status" value="1"/>
</dbReference>
<feature type="transmembrane region" description="Helical" evidence="1">
    <location>
        <begin position="5"/>
        <end position="23"/>
    </location>
</feature>
<dbReference type="InterPro" id="IPR017850">
    <property type="entry name" value="Alkaline_phosphatase_core_sf"/>
</dbReference>
<evidence type="ECO:0000313" key="3">
    <source>
        <dbReference type="Proteomes" id="UP001231941"/>
    </source>
</evidence>
<evidence type="ECO:0000256" key="1">
    <source>
        <dbReference type="SAM" id="Phobius"/>
    </source>
</evidence>
<keyword evidence="3" id="KW-1185">Reference proteome</keyword>
<proteinExistence type="predicted"/>